<comment type="caution">
    <text evidence="2">The sequence shown here is derived from an EMBL/GenBank/DDBJ whole genome shotgun (WGS) entry which is preliminary data.</text>
</comment>
<reference evidence="2 3" key="1">
    <citation type="submission" date="2015-07" db="EMBL/GenBank/DDBJ databases">
        <title>Whole genome sequence of Thermanaerothrix daxensis DSM 23592.</title>
        <authorList>
            <person name="Hemp J."/>
            <person name="Ward L.M."/>
            <person name="Pace L.A."/>
            <person name="Fischer W.W."/>
        </authorList>
    </citation>
    <scope>NUCLEOTIDE SEQUENCE [LARGE SCALE GENOMIC DNA]</scope>
    <source>
        <strain evidence="2 3">GNS-1</strain>
    </source>
</reference>
<name>A0A0P6Y362_9CHLR</name>
<dbReference type="Proteomes" id="UP000050544">
    <property type="component" value="Unassembled WGS sequence"/>
</dbReference>
<protein>
    <submittedName>
        <fullName evidence="2">Uncharacterized protein</fullName>
    </submittedName>
</protein>
<dbReference type="EMBL" id="LGKO01000002">
    <property type="protein sequence ID" value="KPL83813.1"/>
    <property type="molecule type" value="Genomic_DNA"/>
</dbReference>
<sequence>MIWQQTTVQPNGALPPVCSPAPQAGLTPPTAPSPSTTLPNWKEAARKMSRPSSPCLLPGMEASSVGSSRLSKSPKGIASRPSSAVWMAPRIAT</sequence>
<dbReference type="AlphaFoldDB" id="A0A0P6Y362"/>
<accession>A0A0P6Y362</accession>
<evidence type="ECO:0000256" key="1">
    <source>
        <dbReference type="SAM" id="MobiDB-lite"/>
    </source>
</evidence>
<keyword evidence="3" id="KW-1185">Reference proteome</keyword>
<evidence type="ECO:0000313" key="2">
    <source>
        <dbReference type="EMBL" id="KPL83813.1"/>
    </source>
</evidence>
<proteinExistence type="predicted"/>
<evidence type="ECO:0000313" key="3">
    <source>
        <dbReference type="Proteomes" id="UP000050544"/>
    </source>
</evidence>
<feature type="region of interest" description="Disordered" evidence="1">
    <location>
        <begin position="1"/>
        <end position="93"/>
    </location>
</feature>
<gene>
    <name evidence="2" type="ORF">SE15_00745</name>
</gene>
<dbReference type="STRING" id="869279.SE15_00745"/>
<organism evidence="2 3">
    <name type="scientific">Thermanaerothrix daxensis</name>
    <dbReference type="NCBI Taxonomy" id="869279"/>
    <lineage>
        <taxon>Bacteria</taxon>
        <taxon>Bacillati</taxon>
        <taxon>Chloroflexota</taxon>
        <taxon>Anaerolineae</taxon>
        <taxon>Anaerolineales</taxon>
        <taxon>Anaerolineaceae</taxon>
        <taxon>Thermanaerothrix</taxon>
    </lineage>
</organism>
<feature type="compositionally biased region" description="Polar residues" evidence="1">
    <location>
        <begin position="1"/>
        <end position="10"/>
    </location>
</feature>